<dbReference type="Pfam" id="PF24746">
    <property type="entry name" value="DUF7694"/>
    <property type="match status" value="1"/>
</dbReference>
<organism evidence="2 3">
    <name type="scientific">Rufibacter sediminis</name>
    <dbReference type="NCBI Taxonomy" id="2762756"/>
    <lineage>
        <taxon>Bacteria</taxon>
        <taxon>Pseudomonadati</taxon>
        <taxon>Bacteroidota</taxon>
        <taxon>Cytophagia</taxon>
        <taxon>Cytophagales</taxon>
        <taxon>Hymenobacteraceae</taxon>
        <taxon>Rufibacter</taxon>
    </lineage>
</organism>
<evidence type="ECO:0000259" key="1">
    <source>
        <dbReference type="Pfam" id="PF24746"/>
    </source>
</evidence>
<protein>
    <recommendedName>
        <fullName evidence="1">DUF7694 domain-containing protein</fullName>
    </recommendedName>
</protein>
<evidence type="ECO:0000313" key="3">
    <source>
        <dbReference type="Proteomes" id="UP000659698"/>
    </source>
</evidence>
<dbReference type="RefSeq" id="WP_186638625.1">
    <property type="nucleotide sequence ID" value="NZ_JACOAF010000030.1"/>
</dbReference>
<name>A0ABR6VTV0_9BACT</name>
<comment type="caution">
    <text evidence="2">The sequence shown here is derived from an EMBL/GenBank/DDBJ whole genome shotgun (WGS) entry which is preliminary data.</text>
</comment>
<evidence type="ECO:0000313" key="2">
    <source>
        <dbReference type="EMBL" id="MBC3540620.1"/>
    </source>
</evidence>
<dbReference type="EMBL" id="JACOAF010000030">
    <property type="protein sequence ID" value="MBC3540620.1"/>
    <property type="molecule type" value="Genomic_DNA"/>
</dbReference>
<proteinExistence type="predicted"/>
<dbReference type="InterPro" id="IPR056111">
    <property type="entry name" value="DUF7694"/>
</dbReference>
<sequence length="122" mass="14054">MHSPQKYRATGGTYGKYHKNENSGVFIFQMSGFSDDPIYAELPVLPPYETFLCLADDGEEWEGVSVTVTSAKRLPTGEELRRIKNQFWDNKDTIVQFHNDNLPLNKGFAYLWRKKDGFPTPF</sequence>
<gene>
    <name evidence="2" type="ORF">H7U12_13080</name>
</gene>
<keyword evidence="3" id="KW-1185">Reference proteome</keyword>
<dbReference type="Proteomes" id="UP000659698">
    <property type="component" value="Unassembled WGS sequence"/>
</dbReference>
<feature type="domain" description="DUF7694" evidence="1">
    <location>
        <begin position="55"/>
        <end position="98"/>
    </location>
</feature>
<accession>A0ABR6VTV0</accession>
<reference evidence="2 3" key="1">
    <citation type="journal article" date="2019" name="Int. J. Syst. Evol. Microbiol.">
        <title>Rufibacter sediminis sp. nov., isolated from freshwater lake sediment.</title>
        <authorList>
            <person name="Qu J.H."/>
            <person name="Zhang L.J."/>
            <person name="Fu Y.H."/>
            <person name="Li H.F."/>
        </authorList>
    </citation>
    <scope>NUCLEOTIDE SEQUENCE [LARGE SCALE GENOMIC DNA]</scope>
    <source>
        <strain evidence="2 3">H-1</strain>
    </source>
</reference>